<keyword evidence="9 12" id="KW-0406">Ion transport</keyword>
<comment type="function">
    <text evidence="12">Channel that opens in response to stretch forces in the membrane lipid bilayer. May participate in the regulation of osmotic pressure changes within the cell.</text>
</comment>
<comment type="similarity">
    <text evidence="2 12">Belongs to the MscL family.</text>
</comment>
<name>A0A9D9HLZ4_9BACT</name>
<dbReference type="PROSITE" id="PS01327">
    <property type="entry name" value="MSCL"/>
    <property type="match status" value="1"/>
</dbReference>
<dbReference type="InterPro" id="IPR001185">
    <property type="entry name" value="MS_channel"/>
</dbReference>
<evidence type="ECO:0000256" key="10">
    <source>
        <dbReference type="ARBA" id="ARBA00023136"/>
    </source>
</evidence>
<evidence type="ECO:0000256" key="4">
    <source>
        <dbReference type="ARBA" id="ARBA00022448"/>
    </source>
</evidence>
<feature type="transmembrane region" description="Helical" evidence="12">
    <location>
        <begin position="12"/>
        <end position="33"/>
    </location>
</feature>
<keyword evidence="8 12" id="KW-1133">Transmembrane helix</keyword>
<dbReference type="InterPro" id="IPR036019">
    <property type="entry name" value="MscL_channel"/>
</dbReference>
<keyword evidence="5 12" id="KW-1003">Cell membrane</keyword>
<evidence type="ECO:0000256" key="2">
    <source>
        <dbReference type="ARBA" id="ARBA00007254"/>
    </source>
</evidence>
<accession>A0A9D9HLZ4</accession>
<dbReference type="Gene3D" id="1.10.1200.120">
    <property type="entry name" value="Large-conductance mechanosensitive channel, MscL, domain 1"/>
    <property type="match status" value="1"/>
</dbReference>
<comment type="caution">
    <text evidence="13">The sequence shown here is derived from an EMBL/GenBank/DDBJ whole genome shotgun (WGS) entry which is preliminary data.</text>
</comment>
<dbReference type="FunFam" id="1.10.1200.120:FF:000001">
    <property type="entry name" value="Large-conductance mechanosensitive channel"/>
    <property type="match status" value="1"/>
</dbReference>
<evidence type="ECO:0000256" key="8">
    <source>
        <dbReference type="ARBA" id="ARBA00022989"/>
    </source>
</evidence>
<keyword evidence="6" id="KW-0997">Cell inner membrane</keyword>
<evidence type="ECO:0000256" key="11">
    <source>
        <dbReference type="ARBA" id="ARBA00023303"/>
    </source>
</evidence>
<evidence type="ECO:0000256" key="9">
    <source>
        <dbReference type="ARBA" id="ARBA00023065"/>
    </source>
</evidence>
<keyword evidence="11 12" id="KW-0407">Ion channel</keyword>
<dbReference type="InterPro" id="IPR019823">
    <property type="entry name" value="Mechanosensitive_channel_CS"/>
</dbReference>
<dbReference type="NCBIfam" id="NF001843">
    <property type="entry name" value="PRK00567.1-4"/>
    <property type="match status" value="1"/>
</dbReference>
<keyword evidence="7 12" id="KW-0812">Transmembrane</keyword>
<comment type="subcellular location">
    <subcellularLocation>
        <location evidence="1 12">Cell membrane</location>
        <topology evidence="1 12">Multi-pass membrane protein</topology>
    </subcellularLocation>
</comment>
<comment type="subunit">
    <text evidence="3 12">Homopentamer.</text>
</comment>
<dbReference type="PANTHER" id="PTHR30266:SF2">
    <property type="entry name" value="LARGE-CONDUCTANCE MECHANOSENSITIVE CHANNEL"/>
    <property type="match status" value="1"/>
</dbReference>
<dbReference type="SUPFAM" id="SSF81330">
    <property type="entry name" value="Gated mechanosensitive channel"/>
    <property type="match status" value="1"/>
</dbReference>
<evidence type="ECO:0000256" key="5">
    <source>
        <dbReference type="ARBA" id="ARBA00022475"/>
    </source>
</evidence>
<feature type="transmembrane region" description="Helical" evidence="12">
    <location>
        <begin position="84"/>
        <end position="102"/>
    </location>
</feature>
<keyword evidence="10 12" id="KW-0472">Membrane</keyword>
<evidence type="ECO:0000313" key="13">
    <source>
        <dbReference type="EMBL" id="MBO8456297.1"/>
    </source>
</evidence>
<reference evidence="13" key="2">
    <citation type="journal article" date="2021" name="PeerJ">
        <title>Extensive microbial diversity within the chicken gut microbiome revealed by metagenomics and culture.</title>
        <authorList>
            <person name="Gilroy R."/>
            <person name="Ravi A."/>
            <person name="Getino M."/>
            <person name="Pursley I."/>
            <person name="Horton D.L."/>
            <person name="Alikhan N.F."/>
            <person name="Baker D."/>
            <person name="Gharbi K."/>
            <person name="Hall N."/>
            <person name="Watson M."/>
            <person name="Adriaenssens E.M."/>
            <person name="Foster-Nyarko E."/>
            <person name="Jarju S."/>
            <person name="Secka A."/>
            <person name="Antonio M."/>
            <person name="Oren A."/>
            <person name="Chaudhuri R.R."/>
            <person name="La Ragione R."/>
            <person name="Hildebrand F."/>
            <person name="Pallen M.J."/>
        </authorList>
    </citation>
    <scope>NUCLEOTIDE SEQUENCE</scope>
    <source>
        <strain evidence="13">B1-3475</strain>
    </source>
</reference>
<dbReference type="NCBIfam" id="NF010557">
    <property type="entry name" value="PRK13952.1"/>
    <property type="match status" value="1"/>
</dbReference>
<dbReference type="NCBIfam" id="TIGR00220">
    <property type="entry name" value="mscL"/>
    <property type="match status" value="1"/>
</dbReference>
<organism evidence="13 14">
    <name type="scientific">Candidatus Cryptobacteroides intestinigallinarum</name>
    <dbReference type="NCBI Taxonomy" id="2840767"/>
    <lineage>
        <taxon>Bacteria</taxon>
        <taxon>Pseudomonadati</taxon>
        <taxon>Bacteroidota</taxon>
        <taxon>Bacteroidia</taxon>
        <taxon>Bacteroidales</taxon>
        <taxon>Candidatus Cryptobacteroides</taxon>
    </lineage>
</organism>
<dbReference type="Pfam" id="PF01741">
    <property type="entry name" value="MscL"/>
    <property type="match status" value="1"/>
</dbReference>
<dbReference type="GO" id="GO:0008381">
    <property type="term" value="F:mechanosensitive monoatomic ion channel activity"/>
    <property type="evidence" value="ECO:0007669"/>
    <property type="project" value="UniProtKB-UniRule"/>
</dbReference>
<evidence type="ECO:0000313" key="14">
    <source>
        <dbReference type="Proteomes" id="UP000823617"/>
    </source>
</evidence>
<evidence type="ECO:0000256" key="1">
    <source>
        <dbReference type="ARBA" id="ARBA00004651"/>
    </source>
</evidence>
<dbReference type="AlphaFoldDB" id="A0A9D9HLZ4"/>
<dbReference type="Proteomes" id="UP000823617">
    <property type="component" value="Unassembled WGS sequence"/>
</dbReference>
<dbReference type="PANTHER" id="PTHR30266">
    <property type="entry name" value="MECHANOSENSITIVE CHANNEL MSCL"/>
    <property type="match status" value="1"/>
</dbReference>
<keyword evidence="4 12" id="KW-0813">Transport</keyword>
<evidence type="ECO:0000256" key="12">
    <source>
        <dbReference type="HAMAP-Rule" id="MF_00115"/>
    </source>
</evidence>
<dbReference type="GO" id="GO:0005886">
    <property type="term" value="C:plasma membrane"/>
    <property type="evidence" value="ECO:0007669"/>
    <property type="project" value="UniProtKB-SubCell"/>
</dbReference>
<evidence type="ECO:0000256" key="7">
    <source>
        <dbReference type="ARBA" id="ARBA00022692"/>
    </source>
</evidence>
<dbReference type="PRINTS" id="PR01264">
    <property type="entry name" value="MECHCHANNEL"/>
</dbReference>
<proteinExistence type="inferred from homology"/>
<dbReference type="HAMAP" id="MF_00115">
    <property type="entry name" value="MscL"/>
    <property type="match status" value="1"/>
</dbReference>
<protein>
    <recommendedName>
        <fullName evidence="12">Large-conductance mechanosensitive channel</fullName>
    </recommendedName>
</protein>
<dbReference type="InterPro" id="IPR037673">
    <property type="entry name" value="MSC/AndL"/>
</dbReference>
<sequence>MKLLNEFKTFAMRGNVIDMAVGVIIGGAFGKIVSSLVNDVIMPPIGVLVGGVDFKDLAITIKKAVVDANGVETAPAVTLNYGMFLQNTFDFLIIAFVIFLMIKGLNALMKKKEAAPAPAPSKPQPTEDQKLLAEIRDLLKEGKGK</sequence>
<dbReference type="EMBL" id="JADIMK010000079">
    <property type="protein sequence ID" value="MBO8456297.1"/>
    <property type="molecule type" value="Genomic_DNA"/>
</dbReference>
<reference evidence="13" key="1">
    <citation type="submission" date="2020-10" db="EMBL/GenBank/DDBJ databases">
        <authorList>
            <person name="Gilroy R."/>
        </authorList>
    </citation>
    <scope>NUCLEOTIDE SEQUENCE</scope>
    <source>
        <strain evidence="13">B1-3475</strain>
    </source>
</reference>
<gene>
    <name evidence="12 13" type="primary">mscL</name>
    <name evidence="13" type="ORF">IAC08_07855</name>
</gene>
<evidence type="ECO:0000256" key="6">
    <source>
        <dbReference type="ARBA" id="ARBA00022519"/>
    </source>
</evidence>
<evidence type="ECO:0000256" key="3">
    <source>
        <dbReference type="ARBA" id="ARBA00011255"/>
    </source>
</evidence>